<keyword evidence="1" id="KW-0812">Transmembrane</keyword>
<feature type="transmembrane region" description="Helical" evidence="1">
    <location>
        <begin position="6"/>
        <end position="24"/>
    </location>
</feature>
<evidence type="ECO:0000256" key="1">
    <source>
        <dbReference type="SAM" id="Phobius"/>
    </source>
</evidence>
<keyword evidence="1" id="KW-1133">Transmembrane helix</keyword>
<dbReference type="EMBL" id="JACDUL010000001">
    <property type="protein sequence ID" value="MBA2861632.1"/>
    <property type="molecule type" value="Genomic_DNA"/>
</dbReference>
<protein>
    <submittedName>
        <fullName evidence="2">Membrane protein implicated in regulation of membrane protease activity</fullName>
    </submittedName>
</protein>
<dbReference type="GO" id="GO:0006508">
    <property type="term" value="P:proteolysis"/>
    <property type="evidence" value="ECO:0007669"/>
    <property type="project" value="UniProtKB-KW"/>
</dbReference>
<dbReference type="RefSeq" id="WP_011977289.1">
    <property type="nucleotide sequence ID" value="NZ_JACDUL010000001.1"/>
</dbReference>
<reference evidence="2 3" key="1">
    <citation type="submission" date="2020-07" db="EMBL/GenBank/DDBJ databases">
        <title>Genomic Encyclopedia of Type Strains, Phase IV (KMG-V): Genome sequencing to study the core and pangenomes of soil and plant-associated prokaryotes.</title>
        <authorList>
            <person name="Whitman W."/>
        </authorList>
    </citation>
    <scope>NUCLEOTIDE SEQUENCE [LARGE SCALE GENOMIC DNA]</scope>
    <source>
        <strain evidence="2 3">C8</strain>
    </source>
</reference>
<proteinExistence type="predicted"/>
<gene>
    <name evidence="2" type="ORF">HNP90_000492</name>
</gene>
<feature type="transmembrane region" description="Helical" evidence="1">
    <location>
        <begin position="56"/>
        <end position="79"/>
    </location>
</feature>
<name>A0A7J9PEF9_METMI</name>
<keyword evidence="2" id="KW-0378">Hydrolase</keyword>
<feature type="transmembrane region" description="Helical" evidence="1">
    <location>
        <begin position="91"/>
        <end position="110"/>
    </location>
</feature>
<keyword evidence="1" id="KW-0472">Membrane</keyword>
<dbReference type="Pfam" id="PF17379">
    <property type="entry name" value="DUF5400"/>
    <property type="match status" value="1"/>
</dbReference>
<dbReference type="Proteomes" id="UP000533207">
    <property type="component" value="Unassembled WGS sequence"/>
</dbReference>
<organism evidence="2 3">
    <name type="scientific">Methanococcus maripaludis</name>
    <name type="common">Methanococcus deltae</name>
    <dbReference type="NCBI Taxonomy" id="39152"/>
    <lineage>
        <taxon>Archaea</taxon>
        <taxon>Methanobacteriati</taxon>
        <taxon>Methanobacteriota</taxon>
        <taxon>Methanomada group</taxon>
        <taxon>Methanococci</taxon>
        <taxon>Methanococcales</taxon>
        <taxon>Methanococcaceae</taxon>
        <taxon>Methanococcus</taxon>
    </lineage>
</organism>
<comment type="caution">
    <text evidence="2">The sequence shown here is derived from an EMBL/GenBank/DDBJ whole genome shotgun (WGS) entry which is preliminary data.</text>
</comment>
<dbReference type="GO" id="GO:0008233">
    <property type="term" value="F:peptidase activity"/>
    <property type="evidence" value="ECO:0007669"/>
    <property type="project" value="UniProtKB-KW"/>
</dbReference>
<sequence>MSDVTMLVSLALIFGSMLSGFATFRMSGMRLMPHFIALILAFVLTIGTFITPNTIVFYLAILFQILAPITVCGTICNIIKTQYQTTGIYSSHLALMGMLIVMAIGNLLMYI</sequence>
<evidence type="ECO:0000313" key="2">
    <source>
        <dbReference type="EMBL" id="MBA2861632.1"/>
    </source>
</evidence>
<keyword evidence="2" id="KW-0645">Protease</keyword>
<accession>A0A7J9PEF9</accession>
<evidence type="ECO:0000313" key="3">
    <source>
        <dbReference type="Proteomes" id="UP000533207"/>
    </source>
</evidence>
<feature type="transmembrane region" description="Helical" evidence="1">
    <location>
        <begin position="31"/>
        <end position="50"/>
    </location>
</feature>
<dbReference type="InterPro" id="IPR035350">
    <property type="entry name" value="DUF5400"/>
</dbReference>
<dbReference type="AlphaFoldDB" id="A0A7J9PEF9"/>